<reference evidence="6 7" key="1">
    <citation type="submission" date="2013-04" db="EMBL/GenBank/DDBJ databases">
        <title>Oceanococcus atlanticus 22II-S10r2 Genome Sequencing.</title>
        <authorList>
            <person name="Lai Q."/>
            <person name="Li G."/>
            <person name="Shao Z."/>
        </authorList>
    </citation>
    <scope>NUCLEOTIDE SEQUENCE [LARGE SCALE GENOMIC DNA]</scope>
    <source>
        <strain evidence="6 7">22II-S10r2</strain>
    </source>
</reference>
<keyword evidence="4 5" id="KW-0472">Membrane</keyword>
<gene>
    <name evidence="5" type="primary">yciB</name>
    <name evidence="6" type="ORF">ATO7_00440</name>
</gene>
<keyword evidence="3 5" id="KW-1133">Transmembrane helix</keyword>
<sequence>MQKWIDSIPALAFLGAVIWRDIYVATVVLIVALFALVLWYALVHKRLHRMHLGTAVVALVLGGITLGLKDPVFIKFKPTAVYLAFALVIGGSQFIGKTVMMQRLGSSVAELPEPLWRRINIAWAVFFVFCAGLNVVLALSLNDEMWALVKTFGFTALMFLFVLAHLPFVHQHLPKEEV</sequence>
<evidence type="ECO:0000256" key="1">
    <source>
        <dbReference type="ARBA" id="ARBA00022475"/>
    </source>
</evidence>
<proteinExistence type="inferred from homology"/>
<feature type="transmembrane region" description="Helical" evidence="5">
    <location>
        <begin position="50"/>
        <end position="68"/>
    </location>
</feature>
<dbReference type="PANTHER" id="PTHR36917:SF1">
    <property type="entry name" value="INNER MEMBRANE-SPANNING PROTEIN YCIB"/>
    <property type="match status" value="1"/>
</dbReference>
<dbReference type="OrthoDB" id="9788219at2"/>
<dbReference type="Pfam" id="PF04279">
    <property type="entry name" value="IspA"/>
    <property type="match status" value="1"/>
</dbReference>
<comment type="caution">
    <text evidence="6">The sequence shown here is derived from an EMBL/GenBank/DDBJ whole genome shotgun (WGS) entry which is preliminary data.</text>
</comment>
<dbReference type="EMBL" id="AQQV01000001">
    <property type="protein sequence ID" value="ORE88297.1"/>
    <property type="molecule type" value="Genomic_DNA"/>
</dbReference>
<dbReference type="STRING" id="1317117.ATO7_00440"/>
<feature type="transmembrane region" description="Helical" evidence="5">
    <location>
        <begin position="121"/>
        <end position="141"/>
    </location>
</feature>
<feature type="transmembrane region" description="Helical" evidence="5">
    <location>
        <begin position="80"/>
        <end position="100"/>
    </location>
</feature>
<feature type="transmembrane region" description="Helical" evidence="5">
    <location>
        <begin position="147"/>
        <end position="169"/>
    </location>
</feature>
<dbReference type="Proteomes" id="UP000192342">
    <property type="component" value="Unassembled WGS sequence"/>
</dbReference>
<dbReference type="PANTHER" id="PTHR36917">
    <property type="entry name" value="INTRACELLULAR SEPTATION PROTEIN A-RELATED"/>
    <property type="match status" value="1"/>
</dbReference>
<dbReference type="GO" id="GO:0005886">
    <property type="term" value="C:plasma membrane"/>
    <property type="evidence" value="ECO:0007669"/>
    <property type="project" value="UniProtKB-SubCell"/>
</dbReference>
<evidence type="ECO:0000313" key="6">
    <source>
        <dbReference type="EMBL" id="ORE88297.1"/>
    </source>
</evidence>
<evidence type="ECO:0000313" key="7">
    <source>
        <dbReference type="Proteomes" id="UP000192342"/>
    </source>
</evidence>
<keyword evidence="5" id="KW-0997">Cell inner membrane</keyword>
<dbReference type="AlphaFoldDB" id="A0A1Y1SF62"/>
<name>A0A1Y1SF62_9GAMM</name>
<feature type="transmembrane region" description="Helical" evidence="5">
    <location>
        <begin position="22"/>
        <end position="43"/>
    </location>
</feature>
<protein>
    <recommendedName>
        <fullName evidence="5">Inner membrane-spanning protein YciB</fullName>
    </recommendedName>
</protein>
<accession>A0A1Y1SF62</accession>
<dbReference type="InterPro" id="IPR006008">
    <property type="entry name" value="YciB"/>
</dbReference>
<comment type="function">
    <text evidence="5">Plays a role in cell envelope biogenesis, maintenance of cell envelope integrity and membrane homeostasis.</text>
</comment>
<keyword evidence="2 5" id="KW-0812">Transmembrane</keyword>
<evidence type="ECO:0000256" key="3">
    <source>
        <dbReference type="ARBA" id="ARBA00022989"/>
    </source>
</evidence>
<dbReference type="RefSeq" id="WP_083558954.1">
    <property type="nucleotide sequence ID" value="NZ_AQQV01000001.1"/>
</dbReference>
<comment type="subcellular location">
    <subcellularLocation>
        <location evidence="5">Cell inner membrane</location>
        <topology evidence="5">Multi-pass membrane protein</topology>
    </subcellularLocation>
</comment>
<keyword evidence="1 5" id="KW-1003">Cell membrane</keyword>
<dbReference type="HAMAP" id="MF_00189">
    <property type="entry name" value="YciB"/>
    <property type="match status" value="1"/>
</dbReference>
<evidence type="ECO:0000256" key="4">
    <source>
        <dbReference type="ARBA" id="ARBA00023136"/>
    </source>
</evidence>
<keyword evidence="7" id="KW-1185">Reference proteome</keyword>
<organism evidence="6 7">
    <name type="scientific">Oceanococcus atlanticus</name>
    <dbReference type="NCBI Taxonomy" id="1317117"/>
    <lineage>
        <taxon>Bacteria</taxon>
        <taxon>Pseudomonadati</taxon>
        <taxon>Pseudomonadota</taxon>
        <taxon>Gammaproteobacteria</taxon>
        <taxon>Chromatiales</taxon>
        <taxon>Oceanococcaceae</taxon>
        <taxon>Oceanococcus</taxon>
    </lineage>
</organism>
<evidence type="ECO:0000256" key="5">
    <source>
        <dbReference type="HAMAP-Rule" id="MF_00189"/>
    </source>
</evidence>
<evidence type="ECO:0000256" key="2">
    <source>
        <dbReference type="ARBA" id="ARBA00022692"/>
    </source>
</evidence>
<comment type="similarity">
    <text evidence="5">Belongs to the YciB family.</text>
</comment>